<keyword evidence="3 7" id="KW-0694">RNA-binding</keyword>
<dbReference type="AlphaFoldDB" id="A0A1H6FLY4"/>
<accession>A0A1H6FLY4</accession>
<dbReference type="HAMAP" id="MF_00503">
    <property type="entry name" value="Ribosomal_bL9"/>
    <property type="match status" value="1"/>
</dbReference>
<dbReference type="Gene3D" id="3.10.430.100">
    <property type="entry name" value="Ribosomal protein L9, C-terminal domain"/>
    <property type="match status" value="1"/>
</dbReference>
<evidence type="ECO:0000256" key="4">
    <source>
        <dbReference type="ARBA" id="ARBA00022980"/>
    </source>
</evidence>
<evidence type="ECO:0000256" key="3">
    <source>
        <dbReference type="ARBA" id="ARBA00022884"/>
    </source>
</evidence>
<dbReference type="PANTHER" id="PTHR21368">
    <property type="entry name" value="50S RIBOSOMAL PROTEIN L9"/>
    <property type="match status" value="1"/>
</dbReference>
<evidence type="ECO:0000256" key="5">
    <source>
        <dbReference type="ARBA" id="ARBA00023274"/>
    </source>
</evidence>
<dbReference type="GO" id="GO:0019843">
    <property type="term" value="F:rRNA binding"/>
    <property type="evidence" value="ECO:0007669"/>
    <property type="project" value="UniProtKB-UniRule"/>
</dbReference>
<dbReference type="SUPFAM" id="SSF55658">
    <property type="entry name" value="L9 N-domain-like"/>
    <property type="match status" value="1"/>
</dbReference>
<comment type="function">
    <text evidence="7">Binds to the 23S rRNA.</text>
</comment>
<dbReference type="EMBL" id="FNWJ01000001">
    <property type="protein sequence ID" value="SEH11220.1"/>
    <property type="molecule type" value="Genomic_DNA"/>
</dbReference>
<keyword evidence="4 7" id="KW-0689">Ribosomal protein</keyword>
<dbReference type="GO" id="GO:0005840">
    <property type="term" value="C:ribosome"/>
    <property type="evidence" value="ECO:0007669"/>
    <property type="project" value="UniProtKB-KW"/>
</dbReference>
<keyword evidence="2 7" id="KW-0699">rRNA-binding</keyword>
<evidence type="ECO:0000256" key="6">
    <source>
        <dbReference type="ARBA" id="ARBA00035292"/>
    </source>
</evidence>
<evidence type="ECO:0000256" key="2">
    <source>
        <dbReference type="ARBA" id="ARBA00022730"/>
    </source>
</evidence>
<dbReference type="Pfam" id="PF01281">
    <property type="entry name" value="Ribosomal_L9_N"/>
    <property type="match status" value="1"/>
</dbReference>
<dbReference type="InterPro" id="IPR009027">
    <property type="entry name" value="Ribosomal_bL9/RNase_H1_N"/>
</dbReference>
<feature type="domain" description="Ribosomal protein L9" evidence="8">
    <location>
        <begin position="14"/>
        <end position="41"/>
    </location>
</feature>
<dbReference type="STRING" id="29539.SAMN02745716_0696"/>
<gene>
    <name evidence="7" type="primary">rplI</name>
    <name evidence="9" type="ORF">SAMN02745716_0696</name>
</gene>
<keyword evidence="10" id="KW-1185">Reference proteome</keyword>
<dbReference type="PROSITE" id="PS00651">
    <property type="entry name" value="RIBOSOMAL_L9"/>
    <property type="match status" value="1"/>
</dbReference>
<dbReference type="InterPro" id="IPR036935">
    <property type="entry name" value="Ribosomal_bL9_N_sf"/>
</dbReference>
<reference evidence="10" key="1">
    <citation type="submission" date="2016-10" db="EMBL/GenBank/DDBJ databases">
        <authorList>
            <person name="Varghese N."/>
            <person name="Submissions S."/>
        </authorList>
    </citation>
    <scope>NUCLEOTIDE SEQUENCE [LARGE SCALE GENOMIC DNA]</scope>
    <source>
        <strain evidence="10">ATCC 35263</strain>
    </source>
</reference>
<organism evidence="9 10">
    <name type="scientific">Thermoleophilum album</name>
    <dbReference type="NCBI Taxonomy" id="29539"/>
    <lineage>
        <taxon>Bacteria</taxon>
        <taxon>Bacillati</taxon>
        <taxon>Actinomycetota</taxon>
        <taxon>Thermoleophilia</taxon>
        <taxon>Thermoleophilales</taxon>
        <taxon>Thermoleophilaceae</taxon>
        <taxon>Thermoleophilum</taxon>
    </lineage>
</organism>
<dbReference type="Gene3D" id="3.40.5.10">
    <property type="entry name" value="Ribosomal protein L9, N-terminal domain"/>
    <property type="match status" value="1"/>
</dbReference>
<dbReference type="OrthoDB" id="9788336at2"/>
<evidence type="ECO:0000259" key="8">
    <source>
        <dbReference type="PROSITE" id="PS00651"/>
    </source>
</evidence>
<evidence type="ECO:0000256" key="7">
    <source>
        <dbReference type="HAMAP-Rule" id="MF_00503"/>
    </source>
</evidence>
<comment type="similarity">
    <text evidence="1 7">Belongs to the bacterial ribosomal protein bL9 family.</text>
</comment>
<dbReference type="GO" id="GO:1990904">
    <property type="term" value="C:ribonucleoprotein complex"/>
    <property type="evidence" value="ECO:0007669"/>
    <property type="project" value="UniProtKB-KW"/>
</dbReference>
<evidence type="ECO:0000313" key="9">
    <source>
        <dbReference type="EMBL" id="SEH11220.1"/>
    </source>
</evidence>
<dbReference type="InterPro" id="IPR020069">
    <property type="entry name" value="Ribosomal_bL9_C"/>
</dbReference>
<dbReference type="Proteomes" id="UP000222056">
    <property type="component" value="Unassembled WGS sequence"/>
</dbReference>
<sequence length="150" mass="16426">MAKAILIKDVEGLGDRGDVVDVAPGYLRNFLVPRKLATVATPALIAEAQRRREAEERARREAVERAEETAALLRRTVLTIPHEAGDDGRLFGSVTAKEIVDAIREARGIKIDRRKVRLEEPIRTTGTHLVTVEVAEGVTAQVKTIVTPAT</sequence>
<name>A0A1H6FLY4_THEAL</name>
<dbReference type="InterPro" id="IPR036791">
    <property type="entry name" value="Ribosomal_bL9_C_sf"/>
</dbReference>
<dbReference type="InterPro" id="IPR020070">
    <property type="entry name" value="Ribosomal_bL9_N"/>
</dbReference>
<keyword evidence="5 7" id="KW-0687">Ribonucleoprotein</keyword>
<evidence type="ECO:0000256" key="1">
    <source>
        <dbReference type="ARBA" id="ARBA00010605"/>
    </source>
</evidence>
<dbReference type="InterPro" id="IPR000244">
    <property type="entry name" value="Ribosomal_bL9"/>
</dbReference>
<dbReference type="SUPFAM" id="SSF55653">
    <property type="entry name" value="Ribosomal protein L9 C-domain"/>
    <property type="match status" value="1"/>
</dbReference>
<dbReference type="GO" id="GO:0003735">
    <property type="term" value="F:structural constituent of ribosome"/>
    <property type="evidence" value="ECO:0007669"/>
    <property type="project" value="InterPro"/>
</dbReference>
<dbReference type="InterPro" id="IPR020594">
    <property type="entry name" value="Ribosomal_bL9_bac/chp"/>
</dbReference>
<dbReference type="NCBIfam" id="TIGR00158">
    <property type="entry name" value="L9"/>
    <property type="match status" value="1"/>
</dbReference>
<evidence type="ECO:0000313" key="10">
    <source>
        <dbReference type="Proteomes" id="UP000222056"/>
    </source>
</evidence>
<dbReference type="GO" id="GO:0006412">
    <property type="term" value="P:translation"/>
    <property type="evidence" value="ECO:0007669"/>
    <property type="project" value="UniProtKB-UniRule"/>
</dbReference>
<protein>
    <recommendedName>
        <fullName evidence="6 7">Large ribosomal subunit protein bL9</fullName>
    </recommendedName>
</protein>
<dbReference type="RefSeq" id="WP_093116245.1">
    <property type="nucleotide sequence ID" value="NZ_FNWJ01000001.1"/>
</dbReference>
<dbReference type="Pfam" id="PF03948">
    <property type="entry name" value="Ribosomal_L9_C"/>
    <property type="match status" value="1"/>
</dbReference>
<proteinExistence type="inferred from homology"/>